<dbReference type="Gene3D" id="3.90.79.10">
    <property type="entry name" value="Nucleoside Triphosphate Pyrophosphohydrolase"/>
    <property type="match status" value="1"/>
</dbReference>
<dbReference type="EMBL" id="LBQB01000007">
    <property type="protein sequence ID" value="KKP69328.1"/>
    <property type="molecule type" value="Genomic_DNA"/>
</dbReference>
<protein>
    <recommendedName>
        <fullName evidence="4">Nudix hydrolase domain-containing protein</fullName>
    </recommendedName>
</protein>
<comment type="cofactor">
    <cofactor evidence="1">
        <name>Mg(2+)</name>
        <dbReference type="ChEBI" id="CHEBI:18420"/>
    </cofactor>
</comment>
<dbReference type="STRING" id="1618350.UR67_C0007G0033"/>
<organism evidence="5 6">
    <name type="scientific">candidate division CPR3 bacterium GW2011_GWF2_35_18</name>
    <dbReference type="NCBI Taxonomy" id="1618350"/>
    <lineage>
        <taxon>Bacteria</taxon>
        <taxon>Bacteria division CPR3</taxon>
    </lineage>
</organism>
<dbReference type="InterPro" id="IPR015797">
    <property type="entry name" value="NUDIX_hydrolase-like_dom_sf"/>
</dbReference>
<dbReference type="PRINTS" id="PR00502">
    <property type="entry name" value="NUDIXFAMILY"/>
</dbReference>
<evidence type="ECO:0000313" key="5">
    <source>
        <dbReference type="EMBL" id="KKP69328.1"/>
    </source>
</evidence>
<evidence type="ECO:0000259" key="4">
    <source>
        <dbReference type="PROSITE" id="PS51462"/>
    </source>
</evidence>
<dbReference type="InterPro" id="IPR000086">
    <property type="entry name" value="NUDIX_hydrolase_dom"/>
</dbReference>
<name>A0A0G0BIS2_UNCC3</name>
<dbReference type="AlphaFoldDB" id="A0A0G0BIS2"/>
<reference evidence="5 6" key="1">
    <citation type="journal article" date="2015" name="Nature">
        <title>rRNA introns, odd ribosomes, and small enigmatic genomes across a large radiation of phyla.</title>
        <authorList>
            <person name="Brown C.T."/>
            <person name="Hug L.A."/>
            <person name="Thomas B.C."/>
            <person name="Sharon I."/>
            <person name="Castelle C.J."/>
            <person name="Singh A."/>
            <person name="Wilkins M.J."/>
            <person name="Williams K.H."/>
            <person name="Banfield J.F."/>
        </authorList>
    </citation>
    <scope>NUCLEOTIDE SEQUENCE [LARGE SCALE GENOMIC DNA]</scope>
</reference>
<dbReference type="PANTHER" id="PTHR43046:SF14">
    <property type="entry name" value="MUTT_NUDIX FAMILY PROTEIN"/>
    <property type="match status" value="1"/>
</dbReference>
<comment type="similarity">
    <text evidence="3">Belongs to the Nudix hydrolase family.</text>
</comment>
<dbReference type="PROSITE" id="PS00893">
    <property type="entry name" value="NUDIX_BOX"/>
    <property type="match status" value="1"/>
</dbReference>
<dbReference type="PROSITE" id="PS51462">
    <property type="entry name" value="NUDIX"/>
    <property type="match status" value="1"/>
</dbReference>
<accession>A0A0G0BIS2</accession>
<keyword evidence="2 3" id="KW-0378">Hydrolase</keyword>
<dbReference type="InterPro" id="IPR020476">
    <property type="entry name" value="Nudix_hydrolase"/>
</dbReference>
<dbReference type="PANTHER" id="PTHR43046">
    <property type="entry name" value="GDP-MANNOSE MANNOSYL HYDROLASE"/>
    <property type="match status" value="1"/>
</dbReference>
<dbReference type="SUPFAM" id="SSF55811">
    <property type="entry name" value="Nudix"/>
    <property type="match status" value="1"/>
</dbReference>
<evidence type="ECO:0000256" key="2">
    <source>
        <dbReference type="ARBA" id="ARBA00022801"/>
    </source>
</evidence>
<comment type="caution">
    <text evidence="5">The sequence shown here is derived from an EMBL/GenBank/DDBJ whole genome shotgun (WGS) entry which is preliminary data.</text>
</comment>
<gene>
    <name evidence="5" type="ORF">UR67_C0007G0033</name>
</gene>
<dbReference type="InterPro" id="IPR020084">
    <property type="entry name" value="NUDIX_hydrolase_CS"/>
</dbReference>
<evidence type="ECO:0000313" key="6">
    <source>
        <dbReference type="Proteomes" id="UP000034581"/>
    </source>
</evidence>
<proteinExistence type="inferred from homology"/>
<dbReference type="PATRIC" id="fig|1618350.3.peg.915"/>
<feature type="domain" description="Nudix hydrolase" evidence="4">
    <location>
        <begin position="5"/>
        <end position="135"/>
    </location>
</feature>
<dbReference type="GO" id="GO:0016787">
    <property type="term" value="F:hydrolase activity"/>
    <property type="evidence" value="ECO:0007669"/>
    <property type="project" value="UniProtKB-KW"/>
</dbReference>
<dbReference type="Pfam" id="PF00293">
    <property type="entry name" value="NUDIX"/>
    <property type="match status" value="1"/>
</dbReference>
<evidence type="ECO:0000256" key="1">
    <source>
        <dbReference type="ARBA" id="ARBA00001946"/>
    </source>
</evidence>
<sequence>MSDRKIHATFECFVKKDDKYLMLHRNSDKKIMPNVWMAPGGKREQGEGLFEAAHREVMEETGLKIKNLKIRATGVGWLQDIGTEVFFHMIVADFKNGEVIDSPDGELRWLTVDEIKKLPNLLAEFSSEILDHIFGDKKNVISYKAIYDHGNHMVEFTLEKN</sequence>
<evidence type="ECO:0000256" key="3">
    <source>
        <dbReference type="RuleBase" id="RU003476"/>
    </source>
</evidence>
<dbReference type="Proteomes" id="UP000034581">
    <property type="component" value="Unassembled WGS sequence"/>
</dbReference>